<evidence type="ECO:0000313" key="1">
    <source>
        <dbReference type="EMBL" id="KAF5850387.1"/>
    </source>
</evidence>
<proteinExistence type="predicted"/>
<organism evidence="1 2">
    <name type="scientific">Cochliobolus sativus</name>
    <name type="common">Common root rot and spot blotch fungus</name>
    <name type="synonym">Bipolaris sorokiniana</name>
    <dbReference type="NCBI Taxonomy" id="45130"/>
    <lineage>
        <taxon>Eukaryota</taxon>
        <taxon>Fungi</taxon>
        <taxon>Dikarya</taxon>
        <taxon>Ascomycota</taxon>
        <taxon>Pezizomycotina</taxon>
        <taxon>Dothideomycetes</taxon>
        <taxon>Pleosporomycetidae</taxon>
        <taxon>Pleosporales</taxon>
        <taxon>Pleosporineae</taxon>
        <taxon>Pleosporaceae</taxon>
        <taxon>Bipolaris</taxon>
    </lineage>
</organism>
<protein>
    <submittedName>
        <fullName evidence="1">Uncharacterized protein</fullName>
    </submittedName>
</protein>
<accession>A0A8H5ZJF0</accession>
<gene>
    <name evidence="1" type="ORF">GGP41_002637</name>
</gene>
<dbReference type="AlphaFoldDB" id="A0A8H5ZJF0"/>
<sequence>MISLPSSAFYTDNPTTRYLYIAKRRVYGPICSISFIGQLKRPKFSERLVWLYYYLKEILQSKNITPEIGPSFENSSSKESNVNMFTEKKKQCVLI</sequence>
<name>A0A8H5ZJF0_COCSA</name>
<dbReference type="EMBL" id="WNKQ01000007">
    <property type="protein sequence ID" value="KAF5850387.1"/>
    <property type="molecule type" value="Genomic_DNA"/>
</dbReference>
<evidence type="ECO:0000313" key="2">
    <source>
        <dbReference type="Proteomes" id="UP000624244"/>
    </source>
</evidence>
<reference evidence="1" key="1">
    <citation type="submission" date="2019-11" db="EMBL/GenBank/DDBJ databases">
        <title>Bipolaris sorokiniana Genome sequencing.</title>
        <authorList>
            <person name="Wang H."/>
        </authorList>
    </citation>
    <scope>NUCLEOTIDE SEQUENCE</scope>
</reference>
<comment type="caution">
    <text evidence="1">The sequence shown here is derived from an EMBL/GenBank/DDBJ whole genome shotgun (WGS) entry which is preliminary data.</text>
</comment>
<dbReference type="Proteomes" id="UP000624244">
    <property type="component" value="Unassembled WGS sequence"/>
</dbReference>